<proteinExistence type="predicted"/>
<keyword evidence="1" id="KW-1133">Transmembrane helix</keyword>
<keyword evidence="1" id="KW-0812">Transmembrane</keyword>
<sequence>MNDKGFKSGHLPEKLGEATSTLGTRVRKVAYAQGTGAFAACLLVSWLALFACDRIWDTPELIRILLSGAGWAGAAAALWTWYQGGILLPRSEIRLAKLVRDRFGGPGDRFLGVLELSRQPKEKARHSEALFEAAAKKVEEEISRLELSEAVDERPARKALTFCAGAALLAGITIFVLPKIAHNAWVRWANPWADAPRLTLAKLAEFPMETYCARGEPVVLRCILAEDSRRQPDEAVLISSAGQKFTARKNGLLYEFALPGQFDARDWELEVGDAHASLRVIPKERPRIERLDALVSLPT</sequence>
<keyword evidence="1" id="KW-0472">Membrane</keyword>
<feature type="transmembrane region" description="Helical" evidence="1">
    <location>
        <begin position="64"/>
        <end position="82"/>
    </location>
</feature>
<accession>A0A382PQ89</accession>
<dbReference type="AlphaFoldDB" id="A0A382PQ89"/>
<dbReference type="EMBL" id="UINC01109001">
    <property type="protein sequence ID" value="SVC75529.1"/>
    <property type="molecule type" value="Genomic_DNA"/>
</dbReference>
<gene>
    <name evidence="2" type="ORF">METZ01_LOCUS328383</name>
</gene>
<evidence type="ECO:0000313" key="2">
    <source>
        <dbReference type="EMBL" id="SVC75529.1"/>
    </source>
</evidence>
<feature type="transmembrane region" description="Helical" evidence="1">
    <location>
        <begin position="30"/>
        <end position="52"/>
    </location>
</feature>
<evidence type="ECO:0008006" key="3">
    <source>
        <dbReference type="Google" id="ProtNLM"/>
    </source>
</evidence>
<protein>
    <recommendedName>
        <fullName evidence="3">DUF4175 domain-containing protein</fullName>
    </recommendedName>
</protein>
<evidence type="ECO:0000256" key="1">
    <source>
        <dbReference type="SAM" id="Phobius"/>
    </source>
</evidence>
<reference evidence="2" key="1">
    <citation type="submission" date="2018-05" db="EMBL/GenBank/DDBJ databases">
        <authorList>
            <person name="Lanie J.A."/>
            <person name="Ng W.-L."/>
            <person name="Kazmierczak K.M."/>
            <person name="Andrzejewski T.M."/>
            <person name="Davidsen T.M."/>
            <person name="Wayne K.J."/>
            <person name="Tettelin H."/>
            <person name="Glass J.I."/>
            <person name="Rusch D."/>
            <person name="Podicherti R."/>
            <person name="Tsui H.-C.T."/>
            <person name="Winkler M.E."/>
        </authorList>
    </citation>
    <scope>NUCLEOTIDE SEQUENCE</scope>
</reference>
<name>A0A382PQ89_9ZZZZ</name>
<feature type="non-terminal residue" evidence="2">
    <location>
        <position position="299"/>
    </location>
</feature>
<organism evidence="2">
    <name type="scientific">marine metagenome</name>
    <dbReference type="NCBI Taxonomy" id="408172"/>
    <lineage>
        <taxon>unclassified sequences</taxon>
        <taxon>metagenomes</taxon>
        <taxon>ecological metagenomes</taxon>
    </lineage>
</organism>